<dbReference type="Pfam" id="PF01092">
    <property type="entry name" value="Ribosomal_S6e"/>
    <property type="match status" value="1"/>
</dbReference>
<dbReference type="GO" id="GO:0005840">
    <property type="term" value="C:ribosome"/>
    <property type="evidence" value="ECO:0007669"/>
    <property type="project" value="UniProtKB-KW"/>
</dbReference>
<dbReference type="PANTHER" id="PTHR11502">
    <property type="entry name" value="40S RIBOSOMAL PROTEIN S6"/>
    <property type="match status" value="1"/>
</dbReference>
<name>A0A9E7U7K5_9EURY</name>
<evidence type="ECO:0000256" key="5">
    <source>
        <dbReference type="SAM" id="MobiDB-lite"/>
    </source>
</evidence>
<keyword evidence="7" id="KW-1185">Reference proteome</keyword>
<proteinExistence type="inferred from homology"/>
<accession>A0A9E7U7K5</accession>
<reference evidence="6" key="1">
    <citation type="submission" date="2022-09" db="EMBL/GenBank/DDBJ databases">
        <title>Diverse halophilic archaea isolated from saline environments.</title>
        <authorList>
            <person name="Cui H.-L."/>
        </authorList>
    </citation>
    <scope>NUCLEOTIDE SEQUENCE</scope>
    <source>
        <strain evidence="6">ZS-35-S2</strain>
    </source>
</reference>
<sequence>MADFQVSVADPDDGTTYQFDVEGQDANRFIGRELGETVDGGAVGLDGYDLELTGGSDTAGRPMRQDVAGPNLKAVLLTGGTGFNPTRDGERKRVTVRGREVSEDTRQINAKIAGRGDQSVAELLGLEGDDEESEDDE</sequence>
<evidence type="ECO:0000256" key="1">
    <source>
        <dbReference type="ARBA" id="ARBA00009312"/>
    </source>
</evidence>
<dbReference type="GO" id="GO:0003735">
    <property type="term" value="F:structural constituent of ribosome"/>
    <property type="evidence" value="ECO:0007669"/>
    <property type="project" value="InterPro"/>
</dbReference>
<keyword evidence="3 4" id="KW-0687">Ribonucleoprotein</keyword>
<dbReference type="PROSITE" id="PS00578">
    <property type="entry name" value="RIBOSOMAL_S6E"/>
    <property type="match status" value="1"/>
</dbReference>
<dbReference type="InterPro" id="IPR020924">
    <property type="entry name" value="Ribosomal_eS6_arc"/>
</dbReference>
<keyword evidence="2 4" id="KW-0689">Ribosomal protein</keyword>
<organism evidence="6 7">
    <name type="scientific">Salinirubellus salinus</name>
    <dbReference type="NCBI Taxonomy" id="1364945"/>
    <lineage>
        <taxon>Archaea</taxon>
        <taxon>Methanobacteriati</taxon>
        <taxon>Methanobacteriota</taxon>
        <taxon>Stenosarchaea group</taxon>
        <taxon>Halobacteria</taxon>
        <taxon>Halobacteriales</taxon>
        <taxon>Natronomonadaceae</taxon>
        <taxon>Salinirubellus</taxon>
    </lineage>
</organism>
<dbReference type="AlphaFoldDB" id="A0A9E7U7K5"/>
<feature type="compositionally biased region" description="Basic and acidic residues" evidence="5">
    <location>
        <begin position="87"/>
        <end position="102"/>
    </location>
</feature>
<dbReference type="RefSeq" id="WP_260592665.1">
    <property type="nucleotide sequence ID" value="NZ_CP104003.1"/>
</dbReference>
<evidence type="ECO:0000256" key="3">
    <source>
        <dbReference type="ARBA" id="ARBA00023274"/>
    </source>
</evidence>
<evidence type="ECO:0000256" key="2">
    <source>
        <dbReference type="ARBA" id="ARBA00022980"/>
    </source>
</evidence>
<dbReference type="GO" id="GO:1990904">
    <property type="term" value="C:ribonucleoprotein complex"/>
    <property type="evidence" value="ECO:0007669"/>
    <property type="project" value="UniProtKB-KW"/>
</dbReference>
<gene>
    <name evidence="4" type="primary">rps6e</name>
    <name evidence="6" type="ORF">N0B31_16225</name>
</gene>
<evidence type="ECO:0000256" key="4">
    <source>
        <dbReference type="HAMAP-Rule" id="MF_00512"/>
    </source>
</evidence>
<dbReference type="NCBIfam" id="NF003294">
    <property type="entry name" value="PRK04290.1-3"/>
    <property type="match status" value="1"/>
</dbReference>
<evidence type="ECO:0000313" key="6">
    <source>
        <dbReference type="EMBL" id="UWM53671.1"/>
    </source>
</evidence>
<dbReference type="Proteomes" id="UP001057580">
    <property type="component" value="Chromosome"/>
</dbReference>
<dbReference type="InterPro" id="IPR001377">
    <property type="entry name" value="Ribosomal_eS6"/>
</dbReference>
<dbReference type="GO" id="GO:0006412">
    <property type="term" value="P:translation"/>
    <property type="evidence" value="ECO:0007669"/>
    <property type="project" value="UniProtKB-UniRule"/>
</dbReference>
<comment type="similarity">
    <text evidence="1 4">Belongs to the eukaryotic ribosomal protein eS6 family.</text>
</comment>
<dbReference type="GeneID" id="74944001"/>
<dbReference type="KEGG" id="ssai:N0B31_16225"/>
<evidence type="ECO:0000313" key="7">
    <source>
        <dbReference type="Proteomes" id="UP001057580"/>
    </source>
</evidence>
<feature type="region of interest" description="Disordered" evidence="5">
    <location>
        <begin position="78"/>
        <end position="102"/>
    </location>
</feature>
<dbReference type="EMBL" id="CP104003">
    <property type="protein sequence ID" value="UWM53671.1"/>
    <property type="molecule type" value="Genomic_DNA"/>
</dbReference>
<dbReference type="HAMAP" id="MF_00512">
    <property type="entry name" value="Ribosomal_eS6"/>
    <property type="match status" value="1"/>
</dbReference>
<protein>
    <recommendedName>
        <fullName evidence="4">Small ribosomal subunit protein eS6</fullName>
    </recommendedName>
</protein>
<dbReference type="InterPro" id="IPR018282">
    <property type="entry name" value="Ribosomal_eS6_CS"/>
</dbReference>
<dbReference type="SMART" id="SM01405">
    <property type="entry name" value="Ribosomal_S6e"/>
    <property type="match status" value="1"/>
</dbReference>